<dbReference type="KEGG" id="nta:107799550"/>
<feature type="region of interest" description="Disordered" evidence="3">
    <location>
        <begin position="86"/>
        <end position="135"/>
    </location>
</feature>
<feature type="compositionally biased region" description="Polar residues" evidence="3">
    <location>
        <begin position="393"/>
        <end position="406"/>
    </location>
</feature>
<feature type="compositionally biased region" description="Basic and acidic residues" evidence="3">
    <location>
        <begin position="120"/>
        <end position="135"/>
    </location>
</feature>
<dbReference type="InterPro" id="IPR034423">
    <property type="entry name" value="RBM19_RRM5"/>
</dbReference>
<dbReference type="OrthoDB" id="439639at2759"/>
<dbReference type="FunFam" id="3.30.70.330:FF:000484">
    <property type="entry name" value="Multiple RNA-binding domain-containing protein 1"/>
    <property type="match status" value="1"/>
</dbReference>
<dbReference type="RefSeq" id="XP_016478164.1">
    <property type="nucleotide sequence ID" value="XM_016622678.1"/>
</dbReference>
<dbReference type="Gene3D" id="3.30.70.330">
    <property type="match status" value="5"/>
</dbReference>
<feature type="region of interest" description="Disordered" evidence="3">
    <location>
        <begin position="384"/>
        <end position="422"/>
    </location>
</feature>
<evidence type="ECO:0000256" key="1">
    <source>
        <dbReference type="ARBA" id="ARBA00022884"/>
    </source>
</evidence>
<evidence type="ECO:0000313" key="5">
    <source>
        <dbReference type="RefSeq" id="XP_016478164.1"/>
    </source>
</evidence>
<dbReference type="InterPro" id="IPR012677">
    <property type="entry name" value="Nucleotide-bd_a/b_plait_sf"/>
</dbReference>
<dbReference type="CDD" id="cd12565">
    <property type="entry name" value="RRM1_MRD1"/>
    <property type="match status" value="1"/>
</dbReference>
<dbReference type="PaxDb" id="4097-A0A1S4ANF3"/>
<feature type="domain" description="RRM" evidence="4">
    <location>
        <begin position="571"/>
        <end position="654"/>
    </location>
</feature>
<dbReference type="SUPFAM" id="SSF54928">
    <property type="entry name" value="RNA-binding domain, RBD"/>
    <property type="match status" value="4"/>
</dbReference>
<evidence type="ECO:0000256" key="2">
    <source>
        <dbReference type="PROSITE-ProRule" id="PRU00176"/>
    </source>
</evidence>
<dbReference type="CDD" id="cd12320">
    <property type="entry name" value="RRM6_RBM19_RRM5_MRD1"/>
    <property type="match status" value="1"/>
</dbReference>
<protein>
    <submittedName>
        <fullName evidence="5">Multiple RNA-binding domain-containing protein 1-like</fullName>
    </submittedName>
</protein>
<dbReference type="SMART" id="SM00360">
    <property type="entry name" value="RRM"/>
    <property type="match status" value="5"/>
</dbReference>
<dbReference type="GO" id="GO:0000381">
    <property type="term" value="P:regulation of alternative mRNA splicing, via spliceosome"/>
    <property type="evidence" value="ECO:0000318"/>
    <property type="project" value="GO_Central"/>
</dbReference>
<dbReference type="STRING" id="4097.A0A1S4ANF3"/>
<dbReference type="GO" id="GO:0005730">
    <property type="term" value="C:nucleolus"/>
    <property type="evidence" value="ECO:0000318"/>
    <property type="project" value="GO_Central"/>
</dbReference>
<dbReference type="PROSITE" id="PS50102">
    <property type="entry name" value="RRM"/>
    <property type="match status" value="5"/>
</dbReference>
<feature type="region of interest" description="Disordered" evidence="3">
    <location>
        <begin position="148"/>
        <end position="305"/>
    </location>
</feature>
<organism evidence="5">
    <name type="scientific">Nicotiana tabacum</name>
    <name type="common">Common tobacco</name>
    <dbReference type="NCBI Taxonomy" id="4097"/>
    <lineage>
        <taxon>Eukaryota</taxon>
        <taxon>Viridiplantae</taxon>
        <taxon>Streptophyta</taxon>
        <taxon>Embryophyta</taxon>
        <taxon>Tracheophyta</taxon>
        <taxon>Spermatophyta</taxon>
        <taxon>Magnoliopsida</taxon>
        <taxon>eudicotyledons</taxon>
        <taxon>Gunneridae</taxon>
        <taxon>Pentapetalae</taxon>
        <taxon>asterids</taxon>
        <taxon>lamiids</taxon>
        <taxon>Solanales</taxon>
        <taxon>Solanaceae</taxon>
        <taxon>Nicotianoideae</taxon>
        <taxon>Nicotianeae</taxon>
        <taxon>Nicotiana</taxon>
    </lineage>
</organism>
<feature type="domain" description="RRM" evidence="4">
    <location>
        <begin position="306"/>
        <end position="384"/>
    </location>
</feature>
<name>A0A1S4ANF3_TOBAC</name>
<dbReference type="GO" id="GO:0003729">
    <property type="term" value="F:mRNA binding"/>
    <property type="evidence" value="ECO:0000318"/>
    <property type="project" value="GO_Central"/>
</dbReference>
<dbReference type="PANTHER" id="PTHR10352">
    <property type="entry name" value="EUKARYOTIC TRANSLATION INITIATION FACTOR 3 SUBUNIT G"/>
    <property type="match status" value="1"/>
</dbReference>
<dbReference type="AlphaFoldDB" id="A0A1S4ANF3"/>
<proteinExistence type="predicted"/>
<feature type="domain" description="RRM" evidence="4">
    <location>
        <begin position="4"/>
        <end position="81"/>
    </location>
</feature>
<accession>A0A1S4ANF3</accession>
<dbReference type="CDD" id="cd12318">
    <property type="entry name" value="RRM5_RBM19_like"/>
    <property type="match status" value="1"/>
</dbReference>
<dbReference type="FunFam" id="3.30.70.330:FF:000884">
    <property type="entry name" value="Nucleotide/nucleic acid binding protein"/>
    <property type="match status" value="1"/>
</dbReference>
<feature type="compositionally biased region" description="Basic and acidic residues" evidence="3">
    <location>
        <begin position="97"/>
        <end position="110"/>
    </location>
</feature>
<dbReference type="InterPro" id="IPR000504">
    <property type="entry name" value="RRM_dom"/>
</dbReference>
<feature type="compositionally biased region" description="Acidic residues" evidence="3">
    <location>
        <begin position="235"/>
        <end position="250"/>
    </location>
</feature>
<feature type="compositionally biased region" description="Acidic residues" evidence="3">
    <location>
        <begin position="266"/>
        <end position="275"/>
    </location>
</feature>
<dbReference type="FunFam" id="3.30.70.330:FF:000943">
    <property type="entry name" value="Multiple RNA-binding domain-containing protein 1"/>
    <property type="match status" value="1"/>
</dbReference>
<dbReference type="SMR" id="A0A1S4ANF3"/>
<reference evidence="5" key="1">
    <citation type="submission" date="2025-08" db="UniProtKB">
        <authorList>
            <consortium name="RefSeq"/>
        </authorList>
    </citation>
    <scope>IDENTIFICATION</scope>
</reference>
<dbReference type="SMART" id="SM00361">
    <property type="entry name" value="RRM_1"/>
    <property type="match status" value="3"/>
</dbReference>
<sequence>MLVSRICVKNLPKYVAEDRLREFFSQKGEVTDAKLMRTQDGKSRQFGFVGFRTEQEAEEAIKYFDKSFMDSSRIICEIARKIGDPNIPRPWSRHTLKKEEKLTNEDENAKVKSSKSAGLKGDKTNSKQESKDEDPHLQEFLEVMQPRSKSKLWANDTLTAPSLARSKKDANKQSQRKEKSQEKLDADDSELGEAGKKEEYLSDSVESEKPDGSRNDEVMTDMDYFKSKVRKDWSDSESSEDNDSDNESDAEGGKSSEDANAGNILEPDDREELLNDEFSRFNNESLDPADPSSSVKDEKEEDLESGRLFVRNLPYTTTEEELEEHFRKFGSVSQVHIVVDKDTKRSKGIAYVLYSLPESAARALAELDSSIFQGRLLHVMPAKQKVPSEKTETVANTKQSSKTFKQQRQEEKKASEASGNTRSWNTLFMRPDTVVENIARKFGVSKSDLLDREADDLAVRIALGETQVIAETKKALAKSGVNIASLEEYAAGKTDGVKRSNHVILVKNLPYGSSEGELANLFGKFGSLDKIILPPTKTLALVVFLEPAEARTAFRGLAYKRYNCFPPFQSRSLYVKNLNFKTSDESLKEHFTQHIKDGRILSVRVKKHVKNGKNVSMGFGFIEFDSVDTAINVCKDLQGTVLDGHALILQLCHTKKDGQLPKKTENDKSSTKLLVRNVAFEATEKDLRQLFSPFGQIKSLRLPMRFGNHRGFAFVEFVTKQEAKNAIEALSNTHLYGRHLVLERAKEGESLEELRARTAAQFSTEQNGFQTAKLSKKRKHMAILDEGSLKFERIAD</sequence>
<dbReference type="OMA" id="THFMGRR"/>
<dbReference type="Pfam" id="PF00076">
    <property type="entry name" value="RRM_1"/>
    <property type="match status" value="5"/>
</dbReference>
<evidence type="ECO:0000259" key="4">
    <source>
        <dbReference type="PROSITE" id="PS50102"/>
    </source>
</evidence>
<feature type="domain" description="RRM" evidence="4">
    <location>
        <begin position="502"/>
        <end position="580"/>
    </location>
</feature>
<gene>
    <name evidence="5" type="primary">LOC107799550</name>
</gene>
<keyword evidence="1 2" id="KW-0694">RNA-binding</keyword>
<feature type="compositionally biased region" description="Basic and acidic residues" evidence="3">
    <location>
        <begin position="166"/>
        <end position="186"/>
    </location>
</feature>
<dbReference type="InterPro" id="IPR035979">
    <property type="entry name" value="RBD_domain_sf"/>
</dbReference>
<dbReference type="GO" id="GO:0016607">
    <property type="term" value="C:nuclear speck"/>
    <property type="evidence" value="ECO:0000318"/>
    <property type="project" value="GO_Central"/>
</dbReference>
<feature type="domain" description="RRM" evidence="4">
    <location>
        <begin position="671"/>
        <end position="747"/>
    </location>
</feature>
<feature type="compositionally biased region" description="Basic and acidic residues" evidence="3">
    <location>
        <begin position="193"/>
        <end position="234"/>
    </location>
</feature>
<dbReference type="InterPro" id="IPR003954">
    <property type="entry name" value="RRM_euk-type"/>
</dbReference>
<evidence type="ECO:0000256" key="3">
    <source>
        <dbReference type="SAM" id="MobiDB-lite"/>
    </source>
</evidence>